<dbReference type="Pfam" id="PF00847">
    <property type="entry name" value="AP2"/>
    <property type="match status" value="1"/>
</dbReference>
<evidence type="ECO:0000256" key="2">
    <source>
        <dbReference type="ARBA" id="ARBA00023015"/>
    </source>
</evidence>
<proteinExistence type="inferred from homology"/>
<dbReference type="GO" id="GO:0005634">
    <property type="term" value="C:nucleus"/>
    <property type="evidence" value="ECO:0007669"/>
    <property type="project" value="UniProtKB-SubCell"/>
</dbReference>
<dbReference type="GO" id="GO:0009873">
    <property type="term" value="P:ethylene-activated signaling pathway"/>
    <property type="evidence" value="ECO:0007669"/>
    <property type="project" value="InterPro"/>
</dbReference>
<gene>
    <name evidence="9" type="primary">LOC111463448</name>
</gene>
<evidence type="ECO:0000313" key="9">
    <source>
        <dbReference type="RefSeq" id="XP_022963153.1"/>
    </source>
</evidence>
<dbReference type="GO" id="GO:0003700">
    <property type="term" value="F:DNA-binding transcription factor activity"/>
    <property type="evidence" value="ECO:0007669"/>
    <property type="project" value="InterPro"/>
</dbReference>
<dbReference type="FunFam" id="3.30.730.10:FF:000001">
    <property type="entry name" value="Ethylene-responsive transcription factor 2"/>
    <property type="match status" value="1"/>
</dbReference>
<dbReference type="SUPFAM" id="SSF54171">
    <property type="entry name" value="DNA-binding domain"/>
    <property type="match status" value="1"/>
</dbReference>
<keyword evidence="8" id="KW-1185">Reference proteome</keyword>
<dbReference type="InterPro" id="IPR044808">
    <property type="entry name" value="ERF_plant"/>
</dbReference>
<keyword evidence="4" id="KW-0804">Transcription</keyword>
<protein>
    <submittedName>
        <fullName evidence="9">Ethylene-responsive transcription factor ERF109-like</fullName>
    </submittedName>
</protein>
<evidence type="ECO:0000259" key="7">
    <source>
        <dbReference type="PROSITE" id="PS51032"/>
    </source>
</evidence>
<evidence type="ECO:0000256" key="3">
    <source>
        <dbReference type="ARBA" id="ARBA00023125"/>
    </source>
</evidence>
<dbReference type="SMART" id="SM00380">
    <property type="entry name" value="AP2"/>
    <property type="match status" value="1"/>
</dbReference>
<evidence type="ECO:0000256" key="1">
    <source>
        <dbReference type="ARBA" id="ARBA00004123"/>
    </source>
</evidence>
<dbReference type="PANTHER" id="PTHR31190:SF181">
    <property type="entry name" value="OS02G0764700 PROTEIN"/>
    <property type="match status" value="1"/>
</dbReference>
<dbReference type="AlphaFoldDB" id="A0A6J1HGX3"/>
<dbReference type="InterPro" id="IPR001471">
    <property type="entry name" value="AP2/ERF_dom"/>
</dbReference>
<reference evidence="9" key="1">
    <citation type="submission" date="2025-08" db="UniProtKB">
        <authorList>
            <consortium name="RefSeq"/>
        </authorList>
    </citation>
    <scope>IDENTIFICATION</scope>
    <source>
        <tissue evidence="9">Young leaves</tissue>
    </source>
</reference>
<dbReference type="CDD" id="cd00018">
    <property type="entry name" value="AP2"/>
    <property type="match status" value="1"/>
</dbReference>
<dbReference type="Proteomes" id="UP000504609">
    <property type="component" value="Unplaced"/>
</dbReference>
<comment type="similarity">
    <text evidence="6">Belongs to the AP2/ERF transcription factor family. ERF subfamily.</text>
</comment>
<dbReference type="InterPro" id="IPR016177">
    <property type="entry name" value="DNA-bd_dom_sf"/>
</dbReference>
<comment type="subcellular location">
    <subcellularLocation>
        <location evidence="1">Nucleus</location>
    </subcellularLocation>
</comment>
<evidence type="ECO:0000256" key="5">
    <source>
        <dbReference type="ARBA" id="ARBA00023242"/>
    </source>
</evidence>
<dbReference type="Gene3D" id="3.30.730.10">
    <property type="entry name" value="AP2/ERF domain"/>
    <property type="match status" value="1"/>
</dbReference>
<evidence type="ECO:0000256" key="4">
    <source>
        <dbReference type="ARBA" id="ARBA00023163"/>
    </source>
</evidence>
<keyword evidence="2" id="KW-0805">Transcription regulation</keyword>
<dbReference type="InterPro" id="IPR036955">
    <property type="entry name" value="AP2/ERF_dom_sf"/>
</dbReference>
<keyword evidence="5" id="KW-0539">Nucleus</keyword>
<dbReference type="KEGG" id="cmos:111463448"/>
<keyword evidence="3" id="KW-0238">DNA-binding</keyword>
<dbReference type="GeneID" id="111463448"/>
<dbReference type="PRINTS" id="PR00367">
    <property type="entry name" value="ETHRSPELEMNT"/>
</dbReference>
<feature type="domain" description="AP2/ERF" evidence="7">
    <location>
        <begin position="136"/>
        <end position="193"/>
    </location>
</feature>
<accession>A0A6J1HGX3</accession>
<dbReference type="RefSeq" id="XP_022963153.1">
    <property type="nucleotide sequence ID" value="XM_023107385.1"/>
</dbReference>
<name>A0A6J1HGX3_CUCMO</name>
<dbReference type="GO" id="GO:0003677">
    <property type="term" value="F:DNA binding"/>
    <property type="evidence" value="ECO:0007669"/>
    <property type="project" value="UniProtKB-KW"/>
</dbReference>
<organism evidence="8 9">
    <name type="scientific">Cucurbita moschata</name>
    <name type="common">Winter crookneck squash</name>
    <name type="synonym">Cucurbita pepo var. moschata</name>
    <dbReference type="NCBI Taxonomy" id="3662"/>
    <lineage>
        <taxon>Eukaryota</taxon>
        <taxon>Viridiplantae</taxon>
        <taxon>Streptophyta</taxon>
        <taxon>Embryophyta</taxon>
        <taxon>Tracheophyta</taxon>
        <taxon>Spermatophyta</taxon>
        <taxon>Magnoliopsida</taxon>
        <taxon>eudicotyledons</taxon>
        <taxon>Gunneridae</taxon>
        <taxon>Pentapetalae</taxon>
        <taxon>rosids</taxon>
        <taxon>fabids</taxon>
        <taxon>Cucurbitales</taxon>
        <taxon>Cucurbitaceae</taxon>
        <taxon>Cucurbiteae</taxon>
        <taxon>Cucurbita</taxon>
    </lineage>
</organism>
<evidence type="ECO:0000256" key="6">
    <source>
        <dbReference type="ARBA" id="ARBA00024343"/>
    </source>
</evidence>
<dbReference type="PROSITE" id="PS51032">
    <property type="entry name" value="AP2_ERF"/>
    <property type="match status" value="1"/>
</dbReference>
<dbReference type="PANTHER" id="PTHR31190">
    <property type="entry name" value="DNA-BINDING DOMAIN"/>
    <property type="match status" value="1"/>
</dbReference>
<sequence length="212" mass="24130">MSGSSGDLDSAPFHSTCKLAVEEEHSIMVSALTHVVSDGRIGLTHTQYQLLAAFDDAQLPAIELWFPSGDTCEVCRIVGCLGCNYFQDGNYNHNHNQNQNQIQIQNVVPEEEDEEKDQDEEEKIVVGNKKRRMKRTFRGVRQRPWGKWAAEIRDPRRATRVWLGTFDTAEQAARAYDRAAIEFRGDKAKLNFPASDYQTTEQGEKPKLEIQE</sequence>
<evidence type="ECO:0000313" key="8">
    <source>
        <dbReference type="Proteomes" id="UP000504609"/>
    </source>
</evidence>